<feature type="compositionally biased region" description="Polar residues" evidence="2">
    <location>
        <begin position="661"/>
        <end position="680"/>
    </location>
</feature>
<feature type="region of interest" description="Disordered" evidence="2">
    <location>
        <begin position="138"/>
        <end position="170"/>
    </location>
</feature>
<feature type="compositionally biased region" description="Basic and acidic residues" evidence="2">
    <location>
        <begin position="143"/>
        <end position="154"/>
    </location>
</feature>
<dbReference type="VEuPathDB" id="HostDB:ENSMUSG00000094918"/>
<dbReference type="PhosphoSitePlus" id="B7ZWJ3"/>
<dbReference type="KEGG" id="mmu:667693"/>
<dbReference type="InterPro" id="IPR039509">
    <property type="entry name" value="SPATA31"/>
</dbReference>
<dbReference type="RefSeq" id="NP_001231578.1">
    <property type="nucleotide sequence ID" value="NM_001244649.1"/>
</dbReference>
<dbReference type="BioGRID-ORCS" id="667693">
    <property type="hits" value="3 hits in 33 CRISPR screens"/>
</dbReference>
<dbReference type="Ensembl" id="ENSMUST00000099518.4">
    <property type="protein sequence ID" value="ENSMUSP00000097118.3"/>
    <property type="gene ID" value="ENSMUSG00000094918.4"/>
</dbReference>
<dbReference type="InterPro" id="IPR008979">
    <property type="entry name" value="Galactose-bd-like_sf"/>
</dbReference>
<organism evidence="4">
    <name type="scientific">Mus musculus</name>
    <name type="common">Mouse</name>
    <dbReference type="NCBI Taxonomy" id="10090"/>
    <lineage>
        <taxon>Eukaryota</taxon>
        <taxon>Metazoa</taxon>
        <taxon>Chordata</taxon>
        <taxon>Craniata</taxon>
        <taxon>Vertebrata</taxon>
        <taxon>Euteleostomi</taxon>
        <taxon>Mammalia</taxon>
        <taxon>Eutheria</taxon>
        <taxon>Euarchontoglires</taxon>
        <taxon>Glires</taxon>
        <taxon>Rodentia</taxon>
        <taxon>Myomorpha</taxon>
        <taxon>Muroidea</taxon>
        <taxon>Muridae</taxon>
        <taxon>Murinae</taxon>
        <taxon>Mus</taxon>
        <taxon>Mus</taxon>
    </lineage>
</organism>
<keyword evidence="7" id="KW-1185">Reference proteome</keyword>
<dbReference type="GeneTree" id="ENSGT00950000183043"/>
<evidence type="ECO:0000313" key="6">
    <source>
        <dbReference type="MGI" id="MGI:3704126"/>
    </source>
</evidence>
<evidence type="ECO:0000256" key="2">
    <source>
        <dbReference type="SAM" id="MobiDB-lite"/>
    </source>
</evidence>
<dbReference type="Proteomes" id="UP000000589">
    <property type="component" value="Chromosome 13"/>
</dbReference>
<protein>
    <submittedName>
        <fullName evidence="4">Predicted gene, EG667693</fullName>
    </submittedName>
    <submittedName>
        <fullName evidence="5">Spermatogenesis associated 31 subfamily E member 4</fullName>
    </submittedName>
</protein>
<evidence type="ECO:0000313" key="7">
    <source>
        <dbReference type="Proteomes" id="UP000000589"/>
    </source>
</evidence>
<dbReference type="PANTHER" id="PTHR21859">
    <property type="entry name" value="ACROSOME-SPECIFIC PROTEIN"/>
    <property type="match status" value="1"/>
</dbReference>
<feature type="compositionally biased region" description="Basic and acidic residues" evidence="2">
    <location>
        <begin position="395"/>
        <end position="410"/>
    </location>
</feature>
<name>B7ZWJ3_MOUSE</name>
<evidence type="ECO:0000259" key="3">
    <source>
        <dbReference type="Pfam" id="PF14650"/>
    </source>
</evidence>
<feature type="compositionally biased region" description="Basic and acidic residues" evidence="2">
    <location>
        <begin position="234"/>
        <end position="245"/>
    </location>
</feature>
<dbReference type="SUPFAM" id="SSF49785">
    <property type="entry name" value="Galactose-binding domain-like"/>
    <property type="match status" value="1"/>
</dbReference>
<evidence type="ECO:0000313" key="4">
    <source>
        <dbReference type="EMBL" id="AAI72081.1"/>
    </source>
</evidence>
<dbReference type="eggNOG" id="ENOG502RU0E">
    <property type="taxonomic scope" value="Eukaryota"/>
</dbReference>
<dbReference type="MGI" id="MGI:3704126">
    <property type="gene designation" value="Spata31e4"/>
</dbReference>
<sequence length="1017" mass="114360">MENFLSLMNSIIDPWMSNSSMDIAMDMTIGFMCGVGLFFLLIPFLKEYPVSPASENEWSKPQDVKRWQKKTSKKTATGKGCTDGGKNAEETKTPSQPMEIPNKQRYKNLSRFFWGTYSINSESVVATVHELRSPSLGKCKSVRFSDDSGPDKAPSKAKGLPQHSQHQPLPHHRVIPNLVDEKQVQEKKILTKSTRKQTPPCFKSRTYVVPHPTTERRKQASLPAGSLPGKHGPYSKETKDYDERKHQKAISKPTDNLRRDTLHCKAISPVIIHPEHCQRLQLHKEPENNEKTTRVKEQQGTPFRFLPYRKPTHVQEHFPANTVHYCKNRPQLSQPAQASIFNTKPYKCSKWKGSVPTGLPLKKDIAKSDMHNTIKKDLGVGAQKVPGTASSSPGKEVRPKKPALRTEKVSSMKPAGHYSLPEAKTASNFTECPVKQRRPYLQMLVARDLTPPGVPASNLPQVVYPSSPICNSKAARVLEKLHHQDPGGTRMKSASVARPERAEFIHSLPEAQETHRAPPFAASHGATKSHLDPLPKYLSVQRPACYFQAANPQQIRTLWGTGKGSLKPSTNLKMAKHAPQKNFQEVDSRHRPWCMTMEGPGQRVLPSGAKQTTVEVKEEPPHAWRVSLGSSESHIGKHIDIRPRDFGSLWANRLPAHLQIPTSQHSQDSSESIFSSNQQPRAWPVSHHPVGPSRVIPADVNLPSKDSLPSFQNTVQNTKPSQGLCDVLMRRHQRSDTQENRVLADKIKVCDHDGVHPHVESQSIKSRAIRLAERLEEIRPSILSSIKLKDTAKSRIAEKGEATSNTSRKNTLLNNLLERNLSKKYSEQGDSLRIDQPTPAAEQTKVLTIKMVIYRMIAALKSLVDVLFQILEDSEGDTSEVQGSEVESLTTQLTSHSSESLYDTNYSRPASRRSCGHSTSEMHNYSLTYRRMGDKLQLGIKAQRACDPYMNQEMRGMCFDQLHMPKGKELPCEYRRNGAKQEPGLVAQQASDSRYTLQNRLRSRWLRPSMPSHTRIF</sequence>
<accession>B7ZWJ3</accession>
<dbReference type="Bgee" id="ENSMUSG00000094918">
    <property type="expression patterns" value="Expressed in right kidney and 3 other cell types or tissues"/>
</dbReference>
<dbReference type="AGR" id="MGI:3704126"/>
<feature type="region of interest" description="Disordered" evidence="2">
    <location>
        <begin position="382"/>
        <end position="419"/>
    </location>
</feature>
<dbReference type="CTD" id="667693"/>
<gene>
    <name evidence="5 6" type="primary">Spata31e4</name>
    <name evidence="4" type="synonym">EG667693</name>
    <name evidence="6" type="synonym">Gm8765</name>
</gene>
<dbReference type="AlphaFoldDB" id="B7ZWJ3"/>
<evidence type="ECO:0000256" key="1">
    <source>
        <dbReference type="ARBA" id="ARBA00035009"/>
    </source>
</evidence>
<dbReference type="EMBL" id="BC172081">
    <property type="protein sequence ID" value="AAI72081.1"/>
    <property type="molecule type" value="mRNA"/>
</dbReference>
<feature type="compositionally biased region" description="Basic and acidic residues" evidence="2">
    <location>
        <begin position="57"/>
        <end position="66"/>
    </location>
</feature>
<dbReference type="PANTHER" id="PTHR21859:SF6">
    <property type="entry name" value="GENE MODEL 906, (NCBI)-RELATED"/>
    <property type="match status" value="1"/>
</dbReference>
<dbReference type="PaxDb" id="10090-ENSMUSP00000097118"/>
<dbReference type="OMA" id="MHERADT"/>
<feature type="compositionally biased region" description="Polar residues" evidence="2">
    <location>
        <begin position="879"/>
        <end position="908"/>
    </location>
</feature>
<proteinExistence type="evidence at transcript level"/>
<dbReference type="HOGENOM" id="CLU_005512_0_0_1"/>
<feature type="region of interest" description="Disordered" evidence="2">
    <location>
        <begin position="661"/>
        <end position="685"/>
    </location>
</feature>
<reference evidence="5 7" key="2">
    <citation type="journal article" date="2009" name="PLoS Biol.">
        <title>Lineage-specific biology revealed by a finished genome assembly of the mouse.</title>
        <authorList>
            <consortium name="Mouse Genome Sequencing Consortium"/>
            <person name="Church D.M."/>
            <person name="Goodstadt L."/>
            <person name="Hillier L.W."/>
            <person name="Zody M.C."/>
            <person name="Goldstein S."/>
            <person name="She X."/>
            <person name="Bult C.J."/>
            <person name="Agarwala R."/>
            <person name="Cherry J.L."/>
            <person name="DiCuccio M."/>
            <person name="Hlavina W."/>
            <person name="Kapustin Y."/>
            <person name="Meric P."/>
            <person name="Maglott D."/>
            <person name="Birtle Z."/>
            <person name="Marques A.C."/>
            <person name="Graves T."/>
            <person name="Zhou S."/>
            <person name="Teague B."/>
            <person name="Potamousis K."/>
            <person name="Churas C."/>
            <person name="Place M."/>
            <person name="Herschleb J."/>
            <person name="Runnheim R."/>
            <person name="Forrest D."/>
            <person name="Amos-Landgraf J."/>
            <person name="Schwartz D.C."/>
            <person name="Cheng Z."/>
            <person name="Lindblad-Toh K."/>
            <person name="Eichler E.E."/>
            <person name="Ponting C.P."/>
        </authorList>
    </citation>
    <scope>NUCLEOTIDE SEQUENCE [LARGE SCALE GENOMIC DNA]</scope>
    <source>
        <strain evidence="5 7">C57BL/6J</strain>
    </source>
</reference>
<dbReference type="ProteomicsDB" id="341512"/>
<feature type="domain" description="SPATA31" evidence="3">
    <location>
        <begin position="107"/>
        <end position="202"/>
    </location>
</feature>
<reference evidence="4" key="1">
    <citation type="journal article" date="2004" name="Genome Res.">
        <title>The status, quality, and expansion of the NIH full-length cDNA project: the Mammalian Gene Collection (MGC).</title>
        <authorList>
            <consortium name="The MGC Project Team"/>
            <person name="Gerhard D.S."/>
            <person name="Wagner L."/>
            <person name="Feingold E.A."/>
            <person name="Shenmen C.M."/>
            <person name="Grouse L.H."/>
            <person name="Schuler G."/>
            <person name="Klein S.L."/>
            <person name="Old S."/>
            <person name="Rasooly R."/>
            <person name="Good P."/>
            <person name="Guyer M."/>
            <person name="Peck A.M."/>
            <person name="Derge J.G."/>
            <person name="Lipman D."/>
            <person name="Collins F.S."/>
            <person name="Jang W."/>
            <person name="Sherry S."/>
            <person name="Feolo M."/>
            <person name="Misquitta L."/>
            <person name="Lee E."/>
            <person name="Rotmistrovsky K."/>
            <person name="Greenhut S.F."/>
            <person name="Schaefer C.F."/>
            <person name="Buetow K."/>
            <person name="Bonner T.I."/>
            <person name="Haussler D."/>
            <person name="Kent J."/>
            <person name="Kiekhaus M."/>
            <person name="Furey T."/>
            <person name="Brent M."/>
            <person name="Prange C."/>
            <person name="Schreiber K."/>
            <person name="Shapiro N."/>
            <person name="Bhat N.K."/>
            <person name="Hopkins R.F."/>
            <person name="Hsie F."/>
            <person name="Driscoll T."/>
            <person name="Soares M.B."/>
            <person name="Casavant T.L."/>
            <person name="Scheetz T.E."/>
            <person name="Brown-stein M.J."/>
            <person name="Usdin T.B."/>
            <person name="Toshiyuki S."/>
            <person name="Carninci P."/>
            <person name="Piao Y."/>
            <person name="Dudekula D.B."/>
            <person name="Ko M.S."/>
            <person name="Kawakami K."/>
            <person name="Suzuki Y."/>
            <person name="Sugano S."/>
            <person name="Gruber C.E."/>
            <person name="Smith M.R."/>
            <person name="Simmons B."/>
            <person name="Moore T."/>
            <person name="Waterman R."/>
            <person name="Johnson S.L."/>
            <person name="Ruan Y."/>
            <person name="Wei C.L."/>
            <person name="Mathavan S."/>
            <person name="Gunaratne P.H."/>
            <person name="Wu J."/>
            <person name="Garcia A.M."/>
            <person name="Hulyk S.W."/>
            <person name="Fuh E."/>
            <person name="Yuan Y."/>
            <person name="Sneed A."/>
            <person name="Kowis C."/>
            <person name="Hodgson A."/>
            <person name="Muzny D.M."/>
            <person name="McPherson J."/>
            <person name="Gibbs R.A."/>
            <person name="Fahey J."/>
            <person name="Helton E."/>
            <person name="Ketteman M."/>
            <person name="Madan A."/>
            <person name="Rodrigues S."/>
            <person name="Sanchez A."/>
            <person name="Whiting M."/>
            <person name="Madari A."/>
            <person name="Young A.C."/>
            <person name="Wetherby K.D."/>
            <person name="Granite S.J."/>
            <person name="Kwong P.N."/>
            <person name="Brinkley C.P."/>
            <person name="Pearson R.L."/>
            <person name="Bouffard G.G."/>
            <person name="Blakesly R.W."/>
            <person name="Green E.D."/>
            <person name="Dickson M.C."/>
            <person name="Rodriguez A.C."/>
            <person name="Grimwood J."/>
            <person name="Schmutz J."/>
            <person name="Myers R.M."/>
            <person name="Butterfield Y.S."/>
            <person name="Griffith M."/>
            <person name="Griffith O.L."/>
            <person name="Krzywinski M.I."/>
            <person name="Liao N."/>
            <person name="Morin R."/>
            <person name="Morrin R."/>
            <person name="Palmquist D."/>
            <person name="Petrescu A.S."/>
            <person name="Skalska U."/>
            <person name="Smailus D.E."/>
            <person name="Stott J.M."/>
            <person name="Schnerch A."/>
            <person name="Schein J.E."/>
            <person name="Jones S.J."/>
            <person name="Holt R.A."/>
            <person name="Baross A."/>
            <person name="Marra M.A."/>
            <person name="Clifton S."/>
            <person name="Makowski K.A."/>
            <person name="Bosak S."/>
            <person name="Malek J."/>
        </authorList>
    </citation>
    <scope>NUCLEOTIDE SEQUENCE [LARGE SCALE MRNA]</scope>
    <source>
        <tissue evidence="4">Testicle</tissue>
    </source>
</reference>
<dbReference type="UCSC" id="uc029sav.1">
    <property type="organism name" value="mouse"/>
</dbReference>
<dbReference type="OrthoDB" id="9799748at2759"/>
<feature type="region of interest" description="Disordered" evidence="2">
    <location>
        <begin position="878"/>
        <end position="919"/>
    </location>
</feature>
<feature type="region of interest" description="Disordered" evidence="2">
    <location>
        <begin position="213"/>
        <end position="250"/>
    </location>
</feature>
<evidence type="ECO:0000313" key="5">
    <source>
        <dbReference type="Ensembl" id="ENSMUSP00000097118.3"/>
    </source>
</evidence>
<comment type="similarity">
    <text evidence="1">Belongs to the SPATA31 family.</text>
</comment>
<dbReference type="GeneID" id="667693"/>
<feature type="region of interest" description="Disordered" evidence="2">
    <location>
        <begin position="54"/>
        <end position="102"/>
    </location>
</feature>
<reference evidence="5" key="4">
    <citation type="submission" date="2025-05" db="UniProtKB">
        <authorList>
            <consortium name="Ensembl"/>
        </authorList>
    </citation>
    <scope>IDENTIFICATION</scope>
    <source>
        <strain evidence="5">C57BL/6J</strain>
    </source>
</reference>
<reference evidence="5" key="3">
    <citation type="journal article" date="2011" name="PLoS Biol.">
        <title>Modernizing reference genome assemblies.</title>
        <authorList>
            <person name="Church D.M."/>
            <person name="Schneider V.A."/>
            <person name="Graves T."/>
            <person name="Auger K."/>
            <person name="Cunningham F."/>
            <person name="Bouk N."/>
            <person name="Chen H.C."/>
            <person name="Agarwala R."/>
            <person name="McLaren W.M."/>
            <person name="Ritchie G.R."/>
            <person name="Albracht D."/>
            <person name="Kremitzki M."/>
            <person name="Rock S."/>
            <person name="Kotkiewicz H."/>
            <person name="Kremitzki C."/>
            <person name="Wollam A."/>
            <person name="Trani L."/>
            <person name="Fulton L."/>
            <person name="Fulton R."/>
            <person name="Matthews L."/>
            <person name="Whitehead S."/>
            <person name="Chow W."/>
            <person name="Torrance J."/>
            <person name="Dunn M."/>
            <person name="Harden G."/>
            <person name="Threadgold G."/>
            <person name="Wood J."/>
            <person name="Collins J."/>
            <person name="Heath P."/>
            <person name="Griffiths G."/>
            <person name="Pelan S."/>
            <person name="Grafham D."/>
            <person name="Eichler E.E."/>
            <person name="Weinstock G."/>
            <person name="Mardis E.R."/>
            <person name="Wilson R.K."/>
            <person name="Howe K."/>
            <person name="Flicek P."/>
            <person name="Hubbard T."/>
        </authorList>
    </citation>
    <scope>NUCLEOTIDE SEQUENCE [LARGE SCALE GENOMIC DNA]</scope>
    <source>
        <strain evidence="5">C57BL/6J</strain>
    </source>
</reference>
<dbReference type="Pfam" id="PF14650">
    <property type="entry name" value="FAM75"/>
    <property type="match status" value="1"/>
</dbReference>